<dbReference type="GO" id="GO:0051123">
    <property type="term" value="P:RNA polymerase II preinitiation complex assembly"/>
    <property type="evidence" value="ECO:0007669"/>
    <property type="project" value="TreeGrafter"/>
</dbReference>
<dbReference type="InterPro" id="IPR004823">
    <property type="entry name" value="TAF_TATA-bd_Histone-like_dom"/>
</dbReference>
<dbReference type="SUPFAM" id="SSF47113">
    <property type="entry name" value="Histone-fold"/>
    <property type="match status" value="1"/>
</dbReference>
<proteinExistence type="inferred from homology"/>
<evidence type="ECO:0000256" key="6">
    <source>
        <dbReference type="SAM" id="MobiDB-lite"/>
    </source>
</evidence>
<dbReference type="PANTHER" id="PTHR10221">
    <property type="entry name" value="TRANSCRIPTION INITIATION FACTOR TFIID SUBUNIT 6"/>
    <property type="match status" value="1"/>
</dbReference>
<evidence type="ECO:0000256" key="4">
    <source>
        <dbReference type="ARBA" id="ARBA00023163"/>
    </source>
</evidence>
<dbReference type="InterPro" id="IPR011442">
    <property type="entry name" value="TAF6_C"/>
</dbReference>
<dbReference type="CDD" id="cd22932">
    <property type="entry name" value="HFD_TAF6L"/>
    <property type="match status" value="1"/>
</dbReference>
<dbReference type="GO" id="GO:0016251">
    <property type="term" value="F:RNA polymerase II general transcription initiation factor activity"/>
    <property type="evidence" value="ECO:0007669"/>
    <property type="project" value="InterPro"/>
</dbReference>
<feature type="region of interest" description="Disordered" evidence="6">
    <location>
        <begin position="462"/>
        <end position="484"/>
    </location>
</feature>
<dbReference type="CDD" id="cd08050">
    <property type="entry name" value="TAF6C"/>
    <property type="match status" value="1"/>
</dbReference>
<dbReference type="GO" id="GO:0003713">
    <property type="term" value="F:transcription coactivator activity"/>
    <property type="evidence" value="ECO:0007669"/>
    <property type="project" value="TreeGrafter"/>
</dbReference>
<dbReference type="SMART" id="SM00803">
    <property type="entry name" value="TAF"/>
    <property type="match status" value="1"/>
</dbReference>
<comment type="similarity">
    <text evidence="2">Belongs to the TAF6 family.</text>
</comment>
<evidence type="ECO:0000313" key="8">
    <source>
        <dbReference type="EMBL" id="MBY10244.1"/>
    </source>
</evidence>
<keyword evidence="5" id="KW-0539">Nucleus</keyword>
<evidence type="ECO:0000259" key="7">
    <source>
        <dbReference type="SMART" id="SM00803"/>
    </source>
</evidence>
<dbReference type="AlphaFoldDB" id="A0A2R5LL38"/>
<dbReference type="EMBL" id="GGLE01006118">
    <property type="protein sequence ID" value="MBY10244.1"/>
    <property type="molecule type" value="Transcribed_RNA"/>
</dbReference>
<protein>
    <submittedName>
        <fullName evidence="8">Putative taf6-like rna polymer</fullName>
    </submittedName>
</protein>
<keyword evidence="3" id="KW-0805">Transcription regulation</keyword>
<dbReference type="InterPro" id="IPR046344">
    <property type="entry name" value="TAF6_C_sf"/>
</dbReference>
<accession>A0A2R5LL38</accession>
<comment type="subcellular location">
    <subcellularLocation>
        <location evidence="1">Nucleus</location>
    </subcellularLocation>
</comment>
<sequence length="617" mass="69521">MAEARTNQENVEEKKVDEKKYSQFPRDSVRLFAEAGGHGDVSDQALSLLTEDLNYRLREVAQNSGQFMRHAKRRKLTCDDVRRALLWSDVEPIYGYGSSEPLAFHYIKEADVFCPEDREVNFQEILDLPLNLDVPTEPVVQAKWLMVEGVKPEEGYAGSCKKQIQLPVTPSHMQYYDEVTKAIFGSNEQLLQLALDDLHTNPCLAPVLPFLVNFVSIGVRKMNHDLAQLSKLLKTIHALVNNPTLFLGTKPYLTLLVQAVLYCMLEPLAASINPINDHWSLRDSAAHLLAGILKVWATPFNRIQEQVLSALQESFRDLSRPFCCHYGAIAGLVALGVETVEKHLYPSLNVYWPHLIRALGECIPSSAQVKNDAHKVYGSLLIVSELLIRFRHQKILEKGLVIEARFSTYRELYECFGDALAVRLPFVPVAKHMYQPRKELTVQLFSRDTATGEELLEAFYEAGEEERSPSPEEENSCDSILSGPPPPALDLQVKSTISDPTRGIKLTIALRRPPQEEPKASKRKKVASKAQWDPKEPVFESVPLKPRSMISINFEGAVPVPIVYKFWPHASLLAPETRAAVLARRMGKIGKKKNRRQLGPENIFRKCFSTPGLDAIL</sequence>
<dbReference type="InterPro" id="IPR037796">
    <property type="entry name" value="TAF6"/>
</dbReference>
<feature type="domain" description="TATA box binding protein associated factor (TAF) histone-like fold" evidence="7">
    <location>
        <begin position="22"/>
        <end position="87"/>
    </location>
</feature>
<feature type="region of interest" description="Disordered" evidence="6">
    <location>
        <begin position="510"/>
        <end position="529"/>
    </location>
</feature>
<dbReference type="Gene3D" id="1.25.40.770">
    <property type="entry name" value="TAF6, C-terminal HEAT repeat domain"/>
    <property type="match status" value="1"/>
</dbReference>
<dbReference type="GO" id="GO:0046695">
    <property type="term" value="C:SLIK (SAGA-like) complex"/>
    <property type="evidence" value="ECO:0007669"/>
    <property type="project" value="InterPro"/>
</dbReference>
<reference evidence="8" key="1">
    <citation type="submission" date="2018-03" db="EMBL/GenBank/DDBJ databases">
        <title>The relapsing fever spirochete Borrelia turicatae persists in the highly oxidative environment of its soft-bodied tick vector.</title>
        <authorList>
            <person name="Bourret T.J."/>
            <person name="Boyle W.K."/>
            <person name="Valenzuela J.G."/>
            <person name="Oliveira F."/>
            <person name="Lopez J.E."/>
        </authorList>
    </citation>
    <scope>NUCLEOTIDE SEQUENCE</scope>
    <source>
        <strain evidence="8">Kansas strain/isolate</strain>
        <tissue evidence="8">Salivary glands</tissue>
    </source>
</reference>
<dbReference type="InterPro" id="IPR016024">
    <property type="entry name" value="ARM-type_fold"/>
</dbReference>
<dbReference type="Gene3D" id="1.10.20.10">
    <property type="entry name" value="Histone, subunit A"/>
    <property type="match status" value="1"/>
</dbReference>
<evidence type="ECO:0000256" key="5">
    <source>
        <dbReference type="ARBA" id="ARBA00023242"/>
    </source>
</evidence>
<keyword evidence="4" id="KW-0804">Transcription</keyword>
<dbReference type="GO" id="GO:0046982">
    <property type="term" value="F:protein heterodimerization activity"/>
    <property type="evidence" value="ECO:0007669"/>
    <property type="project" value="InterPro"/>
</dbReference>
<organism evidence="8">
    <name type="scientific">Ornithodoros turicata</name>
    <dbReference type="NCBI Taxonomy" id="34597"/>
    <lineage>
        <taxon>Eukaryota</taxon>
        <taxon>Metazoa</taxon>
        <taxon>Ecdysozoa</taxon>
        <taxon>Arthropoda</taxon>
        <taxon>Chelicerata</taxon>
        <taxon>Arachnida</taxon>
        <taxon>Acari</taxon>
        <taxon>Parasitiformes</taxon>
        <taxon>Ixodida</taxon>
        <taxon>Ixodoidea</taxon>
        <taxon>Argasidae</taxon>
        <taxon>Ornithodorinae</taxon>
        <taxon>Ornithodoros</taxon>
    </lineage>
</organism>
<dbReference type="GO" id="GO:0005669">
    <property type="term" value="C:transcription factor TFIID complex"/>
    <property type="evidence" value="ECO:0007669"/>
    <property type="project" value="InterPro"/>
</dbReference>
<dbReference type="Pfam" id="PF07571">
    <property type="entry name" value="TAF6_C"/>
    <property type="match status" value="1"/>
</dbReference>
<dbReference type="GO" id="GO:0000124">
    <property type="term" value="C:SAGA complex"/>
    <property type="evidence" value="ECO:0007669"/>
    <property type="project" value="InterPro"/>
</dbReference>
<evidence type="ECO:0000256" key="1">
    <source>
        <dbReference type="ARBA" id="ARBA00004123"/>
    </source>
</evidence>
<dbReference type="Pfam" id="PF02969">
    <property type="entry name" value="TAF"/>
    <property type="match status" value="1"/>
</dbReference>
<dbReference type="InterPro" id="IPR009072">
    <property type="entry name" value="Histone-fold"/>
</dbReference>
<dbReference type="PANTHER" id="PTHR10221:SF22">
    <property type="entry name" value="TAF6-LIKE RNA POLYMERASE II P300_CBP-ASSOCIATED FACTOR-ASSOCIATED FACTOR 65 KDA SUBUNIT 6L"/>
    <property type="match status" value="1"/>
</dbReference>
<evidence type="ECO:0000256" key="3">
    <source>
        <dbReference type="ARBA" id="ARBA00023015"/>
    </source>
</evidence>
<evidence type="ECO:0000256" key="2">
    <source>
        <dbReference type="ARBA" id="ARBA00007688"/>
    </source>
</evidence>
<name>A0A2R5LL38_9ACAR</name>
<dbReference type="SUPFAM" id="SSF48371">
    <property type="entry name" value="ARM repeat"/>
    <property type="match status" value="1"/>
</dbReference>